<evidence type="ECO:0000256" key="5">
    <source>
        <dbReference type="ARBA" id="ARBA00022597"/>
    </source>
</evidence>
<evidence type="ECO:0000256" key="2">
    <source>
        <dbReference type="ARBA" id="ARBA00014783"/>
    </source>
</evidence>
<dbReference type="PROSITE" id="PS00372">
    <property type="entry name" value="PTS_EIIA_TYPE_2_HIS"/>
    <property type="match status" value="1"/>
</dbReference>
<accession>A0A3R8KW40</accession>
<dbReference type="PANTHER" id="PTHR30181:SF2">
    <property type="entry name" value="PTS SYSTEM MANNITOL-SPECIFIC EIICBA COMPONENT"/>
    <property type="match status" value="1"/>
</dbReference>
<evidence type="ECO:0000313" key="14">
    <source>
        <dbReference type="Proteomes" id="UP000274920"/>
    </source>
</evidence>
<keyword evidence="6" id="KW-0808">Transferase</keyword>
<dbReference type="InterPro" id="IPR016152">
    <property type="entry name" value="PTrfase/Anion_transptr"/>
</dbReference>
<evidence type="ECO:0000256" key="1">
    <source>
        <dbReference type="ARBA" id="ARBA00002434"/>
    </source>
</evidence>
<dbReference type="Pfam" id="PF00359">
    <property type="entry name" value="PTS_EIIA_2"/>
    <property type="match status" value="1"/>
</dbReference>
<evidence type="ECO:0000256" key="8">
    <source>
        <dbReference type="ARBA" id="ARBA00022777"/>
    </source>
</evidence>
<evidence type="ECO:0000313" key="13">
    <source>
        <dbReference type="EMBL" id="RRK33103.1"/>
    </source>
</evidence>
<evidence type="ECO:0000256" key="9">
    <source>
        <dbReference type="ARBA" id="ARBA00029908"/>
    </source>
</evidence>
<dbReference type="InterPro" id="IPR050893">
    <property type="entry name" value="Sugar_PTS"/>
</dbReference>
<keyword evidence="3" id="KW-0813">Transport</keyword>
<name>A0A3R8KW40_9FIRM</name>
<dbReference type="AlphaFoldDB" id="A0A3R8KW40"/>
<dbReference type="PROSITE" id="PS51094">
    <property type="entry name" value="PTS_EIIA_TYPE_2"/>
    <property type="match status" value="1"/>
</dbReference>
<comment type="caution">
    <text evidence="13">The sequence shown here is derived from an EMBL/GenBank/DDBJ whole genome shotgun (WGS) entry which is preliminary data.</text>
</comment>
<dbReference type="PANTHER" id="PTHR30181">
    <property type="entry name" value="MANNITOL PERMEASE IIC COMPONENT"/>
    <property type="match status" value="1"/>
</dbReference>
<reference evidence="13" key="1">
    <citation type="submission" date="2018-10" db="EMBL/GenBank/DDBJ databases">
        <title>Schaedlerella arabinophila gen. nov. sp. nov., isolated from the mouse intestinal tract and comparative analysis with the genome of the closely related altered Schaedler flora strain ASF502.</title>
        <authorList>
            <person name="Miyake S."/>
            <person name="Soh M."/>
            <person name="Seedorf H."/>
        </authorList>
    </citation>
    <scope>NUCLEOTIDE SEQUENCE [LARGE SCALE GENOMIC DNA]</scope>
    <source>
        <strain evidence="13">DSM 106076</strain>
    </source>
</reference>
<dbReference type="Gene3D" id="3.40.930.10">
    <property type="entry name" value="Mannitol-specific EII, Chain A"/>
    <property type="match status" value="1"/>
</dbReference>
<protein>
    <recommendedName>
        <fullName evidence="2">Mannitol-specific phosphotransferase enzyme IIA component</fullName>
    </recommendedName>
    <alternativeName>
        <fullName evidence="10">EIIA</fullName>
    </alternativeName>
    <alternativeName>
        <fullName evidence="11">EIII</fullName>
    </alternativeName>
    <alternativeName>
        <fullName evidence="9">PTS system mannitol-specific EIIA component</fullName>
    </alternativeName>
</protein>
<keyword evidence="7" id="KW-0598">Phosphotransferase system</keyword>
<evidence type="ECO:0000256" key="6">
    <source>
        <dbReference type="ARBA" id="ARBA00022679"/>
    </source>
</evidence>
<keyword evidence="8" id="KW-0418">Kinase</keyword>
<dbReference type="CDD" id="cd00211">
    <property type="entry name" value="PTS_IIA_fru"/>
    <property type="match status" value="1"/>
</dbReference>
<feature type="domain" description="PTS EIIA type-2" evidence="12">
    <location>
        <begin position="76"/>
        <end position="214"/>
    </location>
</feature>
<dbReference type="EMBL" id="RHJS01000002">
    <property type="protein sequence ID" value="RRK33103.1"/>
    <property type="molecule type" value="Genomic_DNA"/>
</dbReference>
<sequence>MKHRCRYAAVNTVGVNHNWRYLIVPNPRFYLLKTAVYGAYNEDTGNKHPGEMKEIERTQVVNMFFKKKEEKKEKKELLYRENVHVNCESDTKENIIRKVGQMLVDSGYVEQPYVDGMVEREKTFSTFMGNGLALPHGIEAVKDQIKSSGIAVMTFRDYVDWDGEEVKVVIGIAGVGEEHMDILSSIAEKMLDDATAEQIRTCDGDTLYQILSGKE</sequence>
<dbReference type="GO" id="GO:0009401">
    <property type="term" value="P:phosphoenolpyruvate-dependent sugar phosphotransferase system"/>
    <property type="evidence" value="ECO:0007669"/>
    <property type="project" value="UniProtKB-KW"/>
</dbReference>
<gene>
    <name evidence="13" type="ORF">EBB54_18460</name>
</gene>
<evidence type="ECO:0000256" key="10">
    <source>
        <dbReference type="ARBA" id="ARBA00030956"/>
    </source>
</evidence>
<evidence type="ECO:0000256" key="3">
    <source>
        <dbReference type="ARBA" id="ARBA00022448"/>
    </source>
</evidence>
<evidence type="ECO:0000256" key="4">
    <source>
        <dbReference type="ARBA" id="ARBA00022553"/>
    </source>
</evidence>
<proteinExistence type="predicted"/>
<evidence type="ECO:0000256" key="7">
    <source>
        <dbReference type="ARBA" id="ARBA00022683"/>
    </source>
</evidence>
<dbReference type="GO" id="GO:0090563">
    <property type="term" value="F:protein-phosphocysteine-sugar phosphotransferase activity"/>
    <property type="evidence" value="ECO:0007669"/>
    <property type="project" value="TreeGrafter"/>
</dbReference>
<keyword evidence="5" id="KW-0762">Sugar transport</keyword>
<organism evidence="13 14">
    <name type="scientific">Schaedlerella arabinosiphila</name>
    <dbReference type="NCBI Taxonomy" id="2044587"/>
    <lineage>
        <taxon>Bacteria</taxon>
        <taxon>Bacillati</taxon>
        <taxon>Bacillota</taxon>
        <taxon>Clostridia</taxon>
        <taxon>Lachnospirales</taxon>
        <taxon>Lachnospiraceae</taxon>
        <taxon>Schaedlerella</taxon>
    </lineage>
</organism>
<keyword evidence="4" id="KW-0597">Phosphoprotein</keyword>
<evidence type="ECO:0000259" key="12">
    <source>
        <dbReference type="PROSITE" id="PS51094"/>
    </source>
</evidence>
<dbReference type="SUPFAM" id="SSF55804">
    <property type="entry name" value="Phoshotransferase/anion transport protein"/>
    <property type="match status" value="1"/>
</dbReference>
<dbReference type="GO" id="GO:0005886">
    <property type="term" value="C:plasma membrane"/>
    <property type="evidence" value="ECO:0007669"/>
    <property type="project" value="TreeGrafter"/>
</dbReference>
<dbReference type="InterPro" id="IPR002178">
    <property type="entry name" value="PTS_EIIA_type-2_dom"/>
</dbReference>
<keyword evidence="14" id="KW-1185">Reference proteome</keyword>
<evidence type="ECO:0000256" key="11">
    <source>
        <dbReference type="ARBA" id="ARBA00030962"/>
    </source>
</evidence>
<dbReference type="Proteomes" id="UP000274920">
    <property type="component" value="Unassembled WGS sequence"/>
</dbReference>
<comment type="function">
    <text evidence="1">The phosphoenolpyruvate-dependent sugar phosphotransferase system (sugar PTS), a major carbohydrate active transport system, catalyzes the phosphorylation of incoming sugar substrates concomitantly with their translocation across the cell membrane. The enzyme II CmtAB PTS system is involved in D-mannitol transport.</text>
</comment>
<dbReference type="GO" id="GO:0016301">
    <property type="term" value="F:kinase activity"/>
    <property type="evidence" value="ECO:0007669"/>
    <property type="project" value="UniProtKB-KW"/>
</dbReference>